<evidence type="ECO:0000256" key="10">
    <source>
        <dbReference type="RuleBase" id="RU361274"/>
    </source>
</evidence>
<evidence type="ECO:0000256" key="5">
    <source>
        <dbReference type="ARBA" id="ARBA00022801"/>
    </source>
</evidence>
<dbReference type="PANTHER" id="PTHR30616">
    <property type="entry name" value="UNCHARACTERIZED PROTEIN YFIH"/>
    <property type="match status" value="1"/>
</dbReference>
<comment type="caution">
    <text evidence="11">The sequence shown here is derived from an EMBL/GenBank/DDBJ whole genome shotgun (WGS) entry which is preliminary data.</text>
</comment>
<evidence type="ECO:0000256" key="7">
    <source>
        <dbReference type="ARBA" id="ARBA00047989"/>
    </source>
</evidence>
<evidence type="ECO:0000256" key="3">
    <source>
        <dbReference type="ARBA" id="ARBA00022679"/>
    </source>
</evidence>
<evidence type="ECO:0000256" key="8">
    <source>
        <dbReference type="ARBA" id="ARBA00048968"/>
    </source>
</evidence>
<dbReference type="RefSeq" id="WP_088454000.1">
    <property type="nucleotide sequence ID" value="NZ_JACHXO010000010.1"/>
</dbReference>
<dbReference type="Proteomes" id="UP000574369">
    <property type="component" value="Unassembled WGS sequence"/>
</dbReference>
<dbReference type="InterPro" id="IPR011324">
    <property type="entry name" value="Cytotoxic_necrot_fac-like_cat"/>
</dbReference>
<evidence type="ECO:0000313" key="11">
    <source>
        <dbReference type="EMBL" id="MBB3197021.1"/>
    </source>
</evidence>
<protein>
    <recommendedName>
        <fullName evidence="10">Purine nucleoside phosphorylase</fullName>
    </recommendedName>
</protein>
<organism evidence="11 12">
    <name type="scientific">Roseateles terrae</name>
    <dbReference type="NCBI Taxonomy" id="431060"/>
    <lineage>
        <taxon>Bacteria</taxon>
        <taxon>Pseudomonadati</taxon>
        <taxon>Pseudomonadota</taxon>
        <taxon>Betaproteobacteria</taxon>
        <taxon>Burkholderiales</taxon>
        <taxon>Sphaerotilaceae</taxon>
        <taxon>Roseateles</taxon>
    </lineage>
</organism>
<evidence type="ECO:0000256" key="6">
    <source>
        <dbReference type="ARBA" id="ARBA00022833"/>
    </source>
</evidence>
<dbReference type="SUPFAM" id="SSF64438">
    <property type="entry name" value="CNF1/YfiH-like putative cysteine hydrolases"/>
    <property type="match status" value="1"/>
</dbReference>
<keyword evidence="12" id="KW-1185">Reference proteome</keyword>
<keyword evidence="5" id="KW-0378">Hydrolase</keyword>
<proteinExistence type="inferred from homology"/>
<keyword evidence="4" id="KW-0479">Metal-binding</keyword>
<dbReference type="InterPro" id="IPR038371">
    <property type="entry name" value="Cu_polyphenol_OxRdtase_sf"/>
</dbReference>
<comment type="similarity">
    <text evidence="2 10">Belongs to the purine nucleoside phosphorylase YfiH/LACC1 family.</text>
</comment>
<dbReference type="EMBL" id="JACHXO010000010">
    <property type="protein sequence ID" value="MBB3197021.1"/>
    <property type="molecule type" value="Genomic_DNA"/>
</dbReference>
<comment type="catalytic activity">
    <reaction evidence="1">
        <text>inosine + phosphate = alpha-D-ribose 1-phosphate + hypoxanthine</text>
        <dbReference type="Rhea" id="RHEA:27646"/>
        <dbReference type="ChEBI" id="CHEBI:17368"/>
        <dbReference type="ChEBI" id="CHEBI:17596"/>
        <dbReference type="ChEBI" id="CHEBI:43474"/>
        <dbReference type="ChEBI" id="CHEBI:57720"/>
        <dbReference type="EC" id="2.4.2.1"/>
    </reaction>
    <physiologicalReaction direction="left-to-right" evidence="1">
        <dbReference type="Rhea" id="RHEA:27647"/>
    </physiologicalReaction>
</comment>
<evidence type="ECO:0000313" key="12">
    <source>
        <dbReference type="Proteomes" id="UP000574369"/>
    </source>
</evidence>
<evidence type="ECO:0000256" key="9">
    <source>
        <dbReference type="ARBA" id="ARBA00049893"/>
    </source>
</evidence>
<reference evidence="11 12" key="1">
    <citation type="submission" date="2020-08" db="EMBL/GenBank/DDBJ databases">
        <title>Genomic Encyclopedia of Type Strains, Phase III (KMG-III): the genomes of soil and plant-associated and newly described type strains.</title>
        <authorList>
            <person name="Whitman W."/>
        </authorList>
    </citation>
    <scope>NUCLEOTIDE SEQUENCE [LARGE SCALE GENOMIC DNA]</scope>
    <source>
        <strain evidence="11 12">CECT 7247</strain>
    </source>
</reference>
<comment type="catalytic activity">
    <reaction evidence="8">
        <text>adenosine + phosphate = alpha-D-ribose 1-phosphate + adenine</text>
        <dbReference type="Rhea" id="RHEA:27642"/>
        <dbReference type="ChEBI" id="CHEBI:16335"/>
        <dbReference type="ChEBI" id="CHEBI:16708"/>
        <dbReference type="ChEBI" id="CHEBI:43474"/>
        <dbReference type="ChEBI" id="CHEBI:57720"/>
        <dbReference type="EC" id="2.4.2.1"/>
    </reaction>
    <physiologicalReaction direction="left-to-right" evidence="8">
        <dbReference type="Rhea" id="RHEA:27643"/>
    </physiologicalReaction>
</comment>
<dbReference type="CDD" id="cd16833">
    <property type="entry name" value="YfiH"/>
    <property type="match status" value="1"/>
</dbReference>
<dbReference type="NCBIfam" id="TIGR00726">
    <property type="entry name" value="peptidoglycan editing factor PgeF"/>
    <property type="match status" value="1"/>
</dbReference>
<dbReference type="Pfam" id="PF02578">
    <property type="entry name" value="Cu-oxidase_4"/>
    <property type="match status" value="1"/>
</dbReference>
<dbReference type="PANTHER" id="PTHR30616:SF2">
    <property type="entry name" value="PURINE NUCLEOSIDE PHOSPHORYLASE LACC1"/>
    <property type="match status" value="1"/>
</dbReference>
<evidence type="ECO:0000256" key="4">
    <source>
        <dbReference type="ARBA" id="ARBA00022723"/>
    </source>
</evidence>
<comment type="catalytic activity">
    <reaction evidence="9">
        <text>S-methyl-5'-thioadenosine + phosphate = 5-(methylsulfanyl)-alpha-D-ribose 1-phosphate + adenine</text>
        <dbReference type="Rhea" id="RHEA:11852"/>
        <dbReference type="ChEBI" id="CHEBI:16708"/>
        <dbReference type="ChEBI" id="CHEBI:17509"/>
        <dbReference type="ChEBI" id="CHEBI:43474"/>
        <dbReference type="ChEBI" id="CHEBI:58533"/>
        <dbReference type="EC" id="2.4.2.28"/>
    </reaction>
    <physiologicalReaction direction="left-to-right" evidence="9">
        <dbReference type="Rhea" id="RHEA:11853"/>
    </physiologicalReaction>
</comment>
<keyword evidence="6" id="KW-0862">Zinc</keyword>
<dbReference type="InterPro" id="IPR003730">
    <property type="entry name" value="Cu_polyphenol_OxRdtase"/>
</dbReference>
<sequence>MELHDWLRPDWRASGTQAFMTTRQGGVSLNGWHSLNLGRSVGDDPAAVAENRRRVAEAIGATPVFLKQMHGTRVVRLAPSLAVPGLEPEPADASISLDPALACAVMAADCMPVLFAAPGGVGAAHAGWRGLSAGVLDNTVQALCEATGCEPAQVQAWMGPCIGPAAFEVGADVLEAFGAAAVQEDQPHFRYQANAAGQPRWRADLVGLARQRLQSLGLTDIHGGHWCTFSDPERFFSYRFEQTRHQPGGRMAAVIRLT</sequence>
<name>A0ABR6GY37_9BURK</name>
<gene>
    <name evidence="11" type="ORF">FHS28_004446</name>
</gene>
<dbReference type="Gene3D" id="3.60.140.10">
    <property type="entry name" value="CNF1/YfiH-like putative cysteine hydrolases"/>
    <property type="match status" value="1"/>
</dbReference>
<accession>A0ABR6GY37</accession>
<keyword evidence="3" id="KW-0808">Transferase</keyword>
<evidence type="ECO:0000256" key="2">
    <source>
        <dbReference type="ARBA" id="ARBA00007353"/>
    </source>
</evidence>
<comment type="catalytic activity">
    <reaction evidence="7">
        <text>adenosine + H2O + H(+) = inosine + NH4(+)</text>
        <dbReference type="Rhea" id="RHEA:24408"/>
        <dbReference type="ChEBI" id="CHEBI:15377"/>
        <dbReference type="ChEBI" id="CHEBI:15378"/>
        <dbReference type="ChEBI" id="CHEBI:16335"/>
        <dbReference type="ChEBI" id="CHEBI:17596"/>
        <dbReference type="ChEBI" id="CHEBI:28938"/>
        <dbReference type="EC" id="3.5.4.4"/>
    </reaction>
    <physiologicalReaction direction="left-to-right" evidence="7">
        <dbReference type="Rhea" id="RHEA:24409"/>
    </physiologicalReaction>
</comment>
<evidence type="ECO:0000256" key="1">
    <source>
        <dbReference type="ARBA" id="ARBA00000553"/>
    </source>
</evidence>